<gene>
    <name evidence="4" type="ORF">SAMN05518846_112129</name>
</gene>
<dbReference type="CDD" id="cd11740">
    <property type="entry name" value="YajQ_like"/>
    <property type="match status" value="1"/>
</dbReference>
<dbReference type="GO" id="GO:0000166">
    <property type="term" value="F:nucleotide binding"/>
    <property type="evidence" value="ECO:0007669"/>
    <property type="project" value="UniProtKB-UniRule"/>
</dbReference>
<dbReference type="SUPFAM" id="SSF89963">
    <property type="entry name" value="YajQ-like"/>
    <property type="match status" value="2"/>
</dbReference>
<dbReference type="InterPro" id="IPR035571">
    <property type="entry name" value="UPF0234-like_C"/>
</dbReference>
<dbReference type="PANTHER" id="PTHR30476:SF0">
    <property type="entry name" value="UPF0234 PROTEIN YAJQ"/>
    <property type="match status" value="1"/>
</dbReference>
<dbReference type="Gene3D" id="3.30.70.990">
    <property type="entry name" value="YajQ-like, domain 2"/>
    <property type="match status" value="1"/>
</dbReference>
<evidence type="ECO:0000256" key="3">
    <source>
        <dbReference type="HAMAP-Rule" id="MF_00632"/>
    </source>
</evidence>
<evidence type="ECO:0000313" key="5">
    <source>
        <dbReference type="Proteomes" id="UP000198915"/>
    </source>
</evidence>
<sequence>MSKESSFDIVSKVDLSEVNNAIQTALKEIENRFDFKGSKSKITLEKEELVLVSDDEFKLGQVKDILIGKLVKREVPIKNLDYGKVEPAAGGTVRQRVKLVQGIDKENAKKINTIIKDAGLKVKTQIQDDQIRVTGKSKDELQQIILAIRKSDLPLDVQFINYR</sequence>
<protein>
    <recommendedName>
        <fullName evidence="3">Nucleotide-binding protein SAMN05518846_112129</fullName>
    </recommendedName>
</protein>
<dbReference type="AlphaFoldDB" id="A0A1I3Z1S7"/>
<dbReference type="PANTHER" id="PTHR30476">
    <property type="entry name" value="UPF0234 PROTEIN YAJQ"/>
    <property type="match status" value="1"/>
</dbReference>
<dbReference type="InterPro" id="IPR035570">
    <property type="entry name" value="UPF0234_N"/>
</dbReference>
<organism evidence="4 5">
    <name type="scientific">Brevibacillus centrosporus</name>
    <dbReference type="NCBI Taxonomy" id="54910"/>
    <lineage>
        <taxon>Bacteria</taxon>
        <taxon>Bacillati</taxon>
        <taxon>Bacillota</taxon>
        <taxon>Bacilli</taxon>
        <taxon>Bacillales</taxon>
        <taxon>Paenibacillaceae</taxon>
        <taxon>Brevibacillus</taxon>
    </lineage>
</organism>
<dbReference type="RefSeq" id="WP_092272324.1">
    <property type="nucleotide sequence ID" value="NZ_CP176856.1"/>
</dbReference>
<dbReference type="GO" id="GO:0005829">
    <property type="term" value="C:cytosol"/>
    <property type="evidence" value="ECO:0007669"/>
    <property type="project" value="TreeGrafter"/>
</dbReference>
<dbReference type="NCBIfam" id="NF003819">
    <property type="entry name" value="PRK05412.1"/>
    <property type="match status" value="1"/>
</dbReference>
<dbReference type="Proteomes" id="UP000198915">
    <property type="component" value="Unassembled WGS sequence"/>
</dbReference>
<keyword evidence="5" id="KW-1185">Reference proteome</keyword>
<accession>A0A1I3Z1S7</accession>
<dbReference type="GeneID" id="301130748"/>
<evidence type="ECO:0000256" key="2">
    <source>
        <dbReference type="ARBA" id="ARBA00093450"/>
    </source>
</evidence>
<dbReference type="EMBL" id="FORT01000012">
    <property type="protein sequence ID" value="SFK38038.1"/>
    <property type="molecule type" value="Genomic_DNA"/>
</dbReference>
<keyword evidence="1 3" id="KW-0547">Nucleotide-binding</keyword>
<evidence type="ECO:0000313" key="4">
    <source>
        <dbReference type="EMBL" id="SFK38038.1"/>
    </source>
</evidence>
<dbReference type="HAMAP" id="MF_00632">
    <property type="entry name" value="UPF0234"/>
    <property type="match status" value="1"/>
</dbReference>
<dbReference type="InterPro" id="IPR036183">
    <property type="entry name" value="YajQ-like_sf"/>
</dbReference>
<dbReference type="Pfam" id="PF04461">
    <property type="entry name" value="YajQ"/>
    <property type="match status" value="1"/>
</dbReference>
<dbReference type="Gene3D" id="3.30.70.860">
    <property type="match status" value="1"/>
</dbReference>
<comment type="similarity">
    <text evidence="2 3">Belongs to the YajQ family.</text>
</comment>
<dbReference type="STRING" id="1884381.SAMN05518846_112129"/>
<proteinExistence type="inferred from homology"/>
<name>A0A1I3Z1S7_9BACL</name>
<comment type="function">
    <text evidence="3">Nucleotide-binding protein.</text>
</comment>
<dbReference type="FunFam" id="3.30.70.990:FF:000002">
    <property type="entry name" value="UPF0234 protein LEP1GSC067_4943"/>
    <property type="match status" value="1"/>
</dbReference>
<evidence type="ECO:0000256" key="1">
    <source>
        <dbReference type="ARBA" id="ARBA00022741"/>
    </source>
</evidence>
<reference evidence="5" key="1">
    <citation type="submission" date="2016-10" db="EMBL/GenBank/DDBJ databases">
        <authorList>
            <person name="Varghese N."/>
            <person name="Submissions S."/>
        </authorList>
    </citation>
    <scope>NUCLEOTIDE SEQUENCE [LARGE SCALE GENOMIC DNA]</scope>
    <source>
        <strain evidence="5">OK042</strain>
    </source>
</reference>
<dbReference type="InterPro" id="IPR007551">
    <property type="entry name" value="YajQ/Smlt4090-like"/>
</dbReference>